<dbReference type="InterPro" id="IPR029062">
    <property type="entry name" value="Class_I_gatase-like"/>
</dbReference>
<accession>A0A2K5ARK8</accession>
<dbReference type="EMBL" id="LT981265">
    <property type="protein sequence ID" value="SPC34290.1"/>
    <property type="molecule type" value="Genomic_DNA"/>
</dbReference>
<dbReference type="KEGG" id="ncv:NCAV_1113"/>
<dbReference type="Pfam" id="PF00117">
    <property type="entry name" value="GATase"/>
    <property type="match status" value="1"/>
</dbReference>
<dbReference type="CDD" id="cd01741">
    <property type="entry name" value="GATase1_1"/>
    <property type="match status" value="1"/>
</dbReference>
<dbReference type="Gene3D" id="3.40.50.880">
    <property type="match status" value="1"/>
</dbReference>
<proteinExistence type="predicted"/>
<evidence type="ECO:0000313" key="3">
    <source>
        <dbReference type="Proteomes" id="UP000236248"/>
    </source>
</evidence>
<reference evidence="3" key="1">
    <citation type="submission" date="2018-01" db="EMBL/GenBank/DDBJ databases">
        <authorList>
            <person name="Kerou L M."/>
        </authorList>
    </citation>
    <scope>NUCLEOTIDE SEQUENCE [LARGE SCALE GENOMIC DNA]</scope>
    <source>
        <strain evidence="3">SCU2</strain>
    </source>
</reference>
<sequence>MPRVLAVQNAVCEHLGTLKHMFEHDGFSIDTVIAVKEQLPDTLEGYDALVVLGGPASAYDDLAYLRREEMLIQDALRHNIPMLGICLGSQLLAKVAGARVYKGHIKEIGWYTVSITEHGLRSIFRGLDDSILVFHWHNDTYDLASSAVRLAYSNHYPNQAFILGSAIGIQFHVEVDEQMVEEWVEEYRQEVHDAGISIDALMHDIRHRAGMLEHTANILYRNFRSMISLYKNTGK</sequence>
<dbReference type="GeneID" id="41595134"/>
<gene>
    <name evidence="2" type="ORF">NCAV_1113</name>
</gene>
<dbReference type="InterPro" id="IPR017926">
    <property type="entry name" value="GATASE"/>
</dbReference>
<evidence type="ECO:0000259" key="1">
    <source>
        <dbReference type="Pfam" id="PF00117"/>
    </source>
</evidence>
<dbReference type="Proteomes" id="UP000236248">
    <property type="component" value="Chromosome NCAV"/>
</dbReference>
<dbReference type="PANTHER" id="PTHR42695:SF5">
    <property type="entry name" value="GLUTAMINE AMIDOTRANSFERASE YLR126C-RELATED"/>
    <property type="match status" value="1"/>
</dbReference>
<dbReference type="GO" id="GO:0005829">
    <property type="term" value="C:cytosol"/>
    <property type="evidence" value="ECO:0007669"/>
    <property type="project" value="TreeGrafter"/>
</dbReference>
<dbReference type="FunFam" id="3.40.50.880:FF:000033">
    <property type="entry name" value="Glutamine amidotransferase class-I"/>
    <property type="match status" value="1"/>
</dbReference>
<dbReference type="InterPro" id="IPR044992">
    <property type="entry name" value="ChyE-like"/>
</dbReference>
<dbReference type="SUPFAM" id="SSF52317">
    <property type="entry name" value="Class I glutamine amidotransferase-like"/>
    <property type="match status" value="1"/>
</dbReference>
<feature type="domain" description="Glutamine amidotransferase" evidence="1">
    <location>
        <begin position="22"/>
        <end position="176"/>
    </location>
</feature>
<name>A0A2K5ARK8_9ARCH</name>
<evidence type="ECO:0000313" key="2">
    <source>
        <dbReference type="EMBL" id="SPC34290.1"/>
    </source>
</evidence>
<dbReference type="RefSeq" id="WP_103287023.1">
    <property type="nucleotide sequence ID" value="NZ_LT981265.1"/>
</dbReference>
<dbReference type="PANTHER" id="PTHR42695">
    <property type="entry name" value="GLUTAMINE AMIDOTRANSFERASE YLR126C-RELATED"/>
    <property type="match status" value="1"/>
</dbReference>
<protein>
    <submittedName>
        <fullName evidence="2">CoA-binding domain protein</fullName>
    </submittedName>
</protein>
<dbReference type="AlphaFoldDB" id="A0A2K5ARK8"/>
<dbReference type="PROSITE" id="PS51273">
    <property type="entry name" value="GATASE_TYPE_1"/>
    <property type="match status" value="1"/>
</dbReference>
<organism evidence="2 3">
    <name type="scientific">Candidatus Nitrosocaldus cavascurensis</name>
    <dbReference type="NCBI Taxonomy" id="2058097"/>
    <lineage>
        <taxon>Archaea</taxon>
        <taxon>Nitrososphaerota</taxon>
        <taxon>Nitrososphaeria</taxon>
        <taxon>Candidatus Nitrosocaldales</taxon>
        <taxon>Candidatus Nitrosocaldaceae</taxon>
        <taxon>Candidatus Nitrosocaldus</taxon>
    </lineage>
</organism>
<keyword evidence="3" id="KW-1185">Reference proteome</keyword>